<dbReference type="Proteomes" id="UP001306508">
    <property type="component" value="Unassembled WGS sequence"/>
</dbReference>
<dbReference type="AlphaFoldDB" id="A0AAN8A925"/>
<evidence type="ECO:0000256" key="8">
    <source>
        <dbReference type="PROSITE-ProRule" id="PRU00221"/>
    </source>
</evidence>
<keyword evidence="3 8" id="KW-0853">WD repeat</keyword>
<accession>A0AAN8A925</accession>
<evidence type="ECO:0000256" key="5">
    <source>
        <dbReference type="ARBA" id="ARBA00023203"/>
    </source>
</evidence>
<dbReference type="Pfam" id="PF00400">
    <property type="entry name" value="WD40"/>
    <property type="match status" value="2"/>
</dbReference>
<comment type="subcellular location">
    <subcellularLocation>
        <location evidence="7">Cytoplasm</location>
        <location evidence="7">Cytoskeleton</location>
        <location evidence="7">Actin patch</location>
    </subcellularLocation>
</comment>
<protein>
    <recommendedName>
        <fullName evidence="7">Actin-related protein 2/3 complex subunit</fullName>
    </recommendedName>
</protein>
<keyword evidence="4" id="KW-0677">Repeat</keyword>
<evidence type="ECO:0000313" key="10">
    <source>
        <dbReference type="Proteomes" id="UP001306508"/>
    </source>
</evidence>
<dbReference type="GO" id="GO:0051015">
    <property type="term" value="F:actin filament binding"/>
    <property type="evidence" value="ECO:0007669"/>
    <property type="project" value="TreeGrafter"/>
</dbReference>
<comment type="similarity">
    <text evidence="1 7">Belongs to the WD repeat ARPC1 family.</text>
</comment>
<comment type="caution">
    <text evidence="9">The sequence shown here is derived from an EMBL/GenBank/DDBJ whole genome shotgun (WGS) entry which is preliminary data.</text>
</comment>
<dbReference type="PROSITE" id="PS50082">
    <property type="entry name" value="WD_REPEATS_2"/>
    <property type="match status" value="1"/>
</dbReference>
<gene>
    <name evidence="9" type="ORF">RI543_001560</name>
</gene>
<keyword evidence="10" id="KW-1185">Reference proteome</keyword>
<dbReference type="SUPFAM" id="SSF50978">
    <property type="entry name" value="WD40 repeat-like"/>
    <property type="match status" value="1"/>
</dbReference>
<evidence type="ECO:0000256" key="1">
    <source>
        <dbReference type="ARBA" id="ARBA00006260"/>
    </source>
</evidence>
<sequence length="392" mass="43622">MDKAVVSIFKLIKAPIYSHCLSQDKSLLAITCENKCLIYKINPASKTPQLVATLDNHDKTVTAVDISIHGRIVTCSQDRNAYVWEPLSDGTYRPTLVLLRINRAATCVSWAPNGYKFAVGSSARIIAVCYYEQENNWWVSKHIKKPIKSTINSLSWHYNGVLLASGGTDGFMRIFSGFIKGLDSKEIMANSPWGSKFPFGTLVREQYCGGAYIHDVQWRSNVEKVAFVTHDGTLNILDYQGTLQSVNSPDGLPYKSLLWVNDHEILCAGYNCHPTMFSESSQGWKFSRDYDKVAVSNILKDSSNNLNTNPSNQQFNNSLNNDNVNDDENPTFGISALKKFKELDLKGKVSLEQKEGAHENTIVGLIPFVESNGQITQVSSCGLDGKVVIYNI</sequence>
<dbReference type="PANTHER" id="PTHR10709">
    <property type="entry name" value="ACTIN-RELATED PROTEIN 2/3 COMPLEX SUBUNIT 1"/>
    <property type="match status" value="1"/>
</dbReference>
<keyword evidence="2 7" id="KW-0963">Cytoplasm</keyword>
<dbReference type="PANTHER" id="PTHR10709:SF2">
    <property type="entry name" value="ACTIN-RELATED PROTEIN 2_3 COMPLEX SUBUNIT"/>
    <property type="match status" value="1"/>
</dbReference>
<feature type="repeat" description="WD" evidence="8">
    <location>
        <begin position="54"/>
        <end position="85"/>
    </location>
</feature>
<dbReference type="SMART" id="SM00320">
    <property type="entry name" value="WD40"/>
    <property type="match status" value="5"/>
</dbReference>
<dbReference type="FunFam" id="2.130.10.10:FF:000682">
    <property type="entry name" value="Actin-related protein 2/3 complex subunit"/>
    <property type="match status" value="1"/>
</dbReference>
<evidence type="ECO:0000256" key="4">
    <source>
        <dbReference type="ARBA" id="ARBA00022737"/>
    </source>
</evidence>
<dbReference type="InterPro" id="IPR036322">
    <property type="entry name" value="WD40_repeat_dom_sf"/>
</dbReference>
<name>A0AAN8A925_9SACH</name>
<evidence type="ECO:0000256" key="7">
    <source>
        <dbReference type="PIRNR" id="PIRNR038093"/>
    </source>
</evidence>
<dbReference type="Gene3D" id="2.130.10.10">
    <property type="entry name" value="YVTN repeat-like/Quinoprotein amine dehydrogenase"/>
    <property type="match status" value="1"/>
</dbReference>
<evidence type="ECO:0000256" key="2">
    <source>
        <dbReference type="ARBA" id="ARBA00022490"/>
    </source>
</evidence>
<dbReference type="InterPro" id="IPR015943">
    <property type="entry name" value="WD40/YVTN_repeat-like_dom_sf"/>
</dbReference>
<keyword evidence="5 7" id="KW-0009">Actin-binding</keyword>
<dbReference type="GO" id="GO:0030479">
    <property type="term" value="C:actin cortical patch"/>
    <property type="evidence" value="ECO:0007669"/>
    <property type="project" value="UniProtKB-SubCell"/>
</dbReference>
<dbReference type="GO" id="GO:0005885">
    <property type="term" value="C:Arp2/3 protein complex"/>
    <property type="evidence" value="ECO:0007669"/>
    <property type="project" value="UniProtKB-UniRule"/>
</dbReference>
<evidence type="ECO:0000313" key="9">
    <source>
        <dbReference type="EMBL" id="KAK5781166.1"/>
    </source>
</evidence>
<dbReference type="PIRSF" id="PIRSF038093">
    <property type="entry name" value="ARP2/3_su1"/>
    <property type="match status" value="1"/>
</dbReference>
<evidence type="ECO:0000256" key="6">
    <source>
        <dbReference type="ARBA" id="ARBA00023212"/>
    </source>
</evidence>
<proteinExistence type="inferred from homology"/>
<keyword evidence="6 7" id="KW-0206">Cytoskeleton</keyword>
<comment type="function">
    <text evidence="7">Functions as component of the Arp2/3 complex which is involved in regulation of actin polymerization and together with an activating nucleation-promoting factor (NPF) mediates the formation of branched actin networks.</text>
</comment>
<dbReference type="EMBL" id="JAWIZZ010000038">
    <property type="protein sequence ID" value="KAK5781166.1"/>
    <property type="molecule type" value="Genomic_DNA"/>
</dbReference>
<evidence type="ECO:0000256" key="3">
    <source>
        <dbReference type="ARBA" id="ARBA00022574"/>
    </source>
</evidence>
<dbReference type="GO" id="GO:0034314">
    <property type="term" value="P:Arp2/3 complex-mediated actin nucleation"/>
    <property type="evidence" value="ECO:0007669"/>
    <property type="project" value="UniProtKB-UniRule"/>
</dbReference>
<dbReference type="InterPro" id="IPR001680">
    <property type="entry name" value="WD40_rpt"/>
</dbReference>
<dbReference type="InterPro" id="IPR017383">
    <property type="entry name" value="ARPC1"/>
</dbReference>
<organism evidence="9 10">
    <name type="scientific">Arxiozyma heterogenica</name>
    <dbReference type="NCBI Taxonomy" id="278026"/>
    <lineage>
        <taxon>Eukaryota</taxon>
        <taxon>Fungi</taxon>
        <taxon>Dikarya</taxon>
        <taxon>Ascomycota</taxon>
        <taxon>Saccharomycotina</taxon>
        <taxon>Saccharomycetes</taxon>
        <taxon>Saccharomycetales</taxon>
        <taxon>Saccharomycetaceae</taxon>
        <taxon>Arxiozyma</taxon>
    </lineage>
</organism>
<reference evidence="10" key="1">
    <citation type="submission" date="2023-07" db="EMBL/GenBank/DDBJ databases">
        <title>A draft genome of Kazachstania heterogenica Y-27499.</title>
        <authorList>
            <person name="Donic C."/>
            <person name="Kralova J.S."/>
            <person name="Fidel L."/>
            <person name="Ben-Dor S."/>
            <person name="Jung S."/>
        </authorList>
    </citation>
    <scope>NUCLEOTIDE SEQUENCE [LARGE SCALE GENOMIC DNA]</scope>
    <source>
        <strain evidence="10">Y27499</strain>
    </source>
</reference>